<evidence type="ECO:0000256" key="1">
    <source>
        <dbReference type="ARBA" id="ARBA00004613"/>
    </source>
</evidence>
<keyword evidence="2" id="KW-0964">Secreted</keyword>
<evidence type="ECO:0000256" key="2">
    <source>
        <dbReference type="ARBA" id="ARBA00022525"/>
    </source>
</evidence>
<dbReference type="Pfam" id="PF17892">
    <property type="entry name" value="Cadherin_5"/>
    <property type="match status" value="1"/>
</dbReference>
<dbReference type="InterPro" id="IPR018511">
    <property type="entry name" value="Hemolysin-typ_Ca-bd_CS"/>
</dbReference>
<keyword evidence="6" id="KW-1185">Reference proteome</keyword>
<dbReference type="InterPro" id="IPR001343">
    <property type="entry name" value="Hemolysn_Ca-bd"/>
</dbReference>
<comment type="subcellular location">
    <subcellularLocation>
        <location evidence="1">Secreted</location>
    </subcellularLocation>
</comment>
<dbReference type="Proteomes" id="UP000094969">
    <property type="component" value="Chromosome"/>
</dbReference>
<dbReference type="PRINTS" id="PR00313">
    <property type="entry name" value="CABNDNGRPT"/>
</dbReference>
<dbReference type="Pfam" id="PF00353">
    <property type="entry name" value="HemolysinCabind"/>
    <property type="match status" value="9"/>
</dbReference>
<feature type="compositionally biased region" description="Gly residues" evidence="3">
    <location>
        <begin position="437"/>
        <end position="450"/>
    </location>
</feature>
<feature type="region of interest" description="Disordered" evidence="3">
    <location>
        <begin position="191"/>
        <end position="216"/>
    </location>
</feature>
<name>A0A1D7U484_9HYPH</name>
<dbReference type="PANTHER" id="PTHR38340">
    <property type="entry name" value="S-LAYER PROTEIN"/>
    <property type="match status" value="1"/>
</dbReference>
<dbReference type="STRING" id="1526658.BHK69_18635"/>
<accession>A0A1D7U484</accession>
<feature type="compositionally biased region" description="Basic and acidic residues" evidence="3">
    <location>
        <begin position="88"/>
        <end position="97"/>
    </location>
</feature>
<dbReference type="InterPro" id="IPR011049">
    <property type="entry name" value="Serralysin-like_metalloprot_C"/>
</dbReference>
<dbReference type="SUPFAM" id="SSF51120">
    <property type="entry name" value="beta-Roll"/>
    <property type="match status" value="4"/>
</dbReference>
<organism evidence="5 6">
    <name type="scientific">Bosea vaviloviae</name>
    <dbReference type="NCBI Taxonomy" id="1526658"/>
    <lineage>
        <taxon>Bacteria</taxon>
        <taxon>Pseudomonadati</taxon>
        <taxon>Pseudomonadota</taxon>
        <taxon>Alphaproteobacteria</taxon>
        <taxon>Hyphomicrobiales</taxon>
        <taxon>Boseaceae</taxon>
        <taxon>Bosea</taxon>
    </lineage>
</organism>
<dbReference type="PANTHER" id="PTHR38340:SF1">
    <property type="entry name" value="S-LAYER PROTEIN"/>
    <property type="match status" value="1"/>
</dbReference>
<feature type="compositionally biased region" description="Pro residues" evidence="3">
    <location>
        <begin position="192"/>
        <end position="206"/>
    </location>
</feature>
<feature type="region of interest" description="Disordered" evidence="3">
    <location>
        <begin position="1"/>
        <end position="31"/>
    </location>
</feature>
<dbReference type="Gene3D" id="2.150.10.10">
    <property type="entry name" value="Serralysin-like metalloprotease, C-terminal"/>
    <property type="match status" value="7"/>
</dbReference>
<evidence type="ECO:0000256" key="3">
    <source>
        <dbReference type="SAM" id="MobiDB-lite"/>
    </source>
</evidence>
<proteinExistence type="predicted"/>
<dbReference type="InterPro" id="IPR050557">
    <property type="entry name" value="RTX_toxin/Mannuronan_C5-epim"/>
</dbReference>
<feature type="compositionally biased region" description="Acidic residues" evidence="3">
    <location>
        <begin position="590"/>
        <end position="599"/>
    </location>
</feature>
<feature type="region of interest" description="Disordered" evidence="3">
    <location>
        <begin position="54"/>
        <end position="116"/>
    </location>
</feature>
<dbReference type="AlphaFoldDB" id="A0A1D7U484"/>
<reference evidence="5 6" key="1">
    <citation type="journal article" date="2015" name="Antonie Van Leeuwenhoek">
        <title>Bosea vaviloviae sp. nov., a new species of slow-growing rhizobia isolated from nodules of the relict species Vavilovia formosa (Stev.) Fed.</title>
        <authorList>
            <person name="Safronova V.I."/>
            <person name="Kuznetsova I.G."/>
            <person name="Sazanova A.L."/>
            <person name="Kimeklis A.K."/>
            <person name="Belimov A.A."/>
            <person name="Andronov E.E."/>
            <person name="Pinaev A.G."/>
            <person name="Chizhevskaya E.P."/>
            <person name="Pukhaev A.R."/>
            <person name="Popov K.P."/>
            <person name="Willems A."/>
            <person name="Tikhonovich I.A."/>
        </authorList>
    </citation>
    <scope>NUCLEOTIDE SEQUENCE [LARGE SCALE GENOMIC DNA]</scope>
    <source>
        <strain evidence="5 6">Vaf18</strain>
    </source>
</reference>
<dbReference type="KEGG" id="bvv:BHK69_18635"/>
<dbReference type="OrthoDB" id="7738102at2"/>
<gene>
    <name evidence="5" type="ORF">BHK69_18635</name>
</gene>
<evidence type="ECO:0000313" key="5">
    <source>
        <dbReference type="EMBL" id="AOO82188.1"/>
    </source>
</evidence>
<dbReference type="GO" id="GO:0005509">
    <property type="term" value="F:calcium ion binding"/>
    <property type="evidence" value="ECO:0007669"/>
    <property type="project" value="InterPro"/>
</dbReference>
<evidence type="ECO:0000259" key="4">
    <source>
        <dbReference type="Pfam" id="PF17892"/>
    </source>
</evidence>
<sequence length="896" mass="91548">MIEVKALKPAQNSAPSAEEIYRKAQEEPAPSRWPAALAVIVLAVAAYLRSLTSTQAEPEPGPVDGAAAPQPVGEVAPQGDPDETGSIPEEKNDHERGSAAASDPVPGLADFLGIDSPPIDYEQLPLQPFMRETIEFGMDRVSNDNRFAMEGSQTIGGARVSSSPHLVPIEGGGARLPVVVAPFNPVIVVPKPYDPPDGPDPDPVGPQDPTARNRSPRLARSVQLGEIGACQTLLLTAAGLLVGASDADADPLTVRDLQVSSGTIELTEGGWQYRPAAGYYGPVFVSYGVTDGIATVSQVAMLRVVEILEMDGTAGDDVLTGTDCADLIRAGDGNDTVDARAGNDIVYGGVGDDHIIAGAGNDIVYAGAGNDVVYGGTGMDVLFGGAGNDRLYGEDGDDRLFGEAGDDLLVGGLGNDELSGGDGNDTILGEAGDDAIDGGGGDNELHGGPGNDHIRSGPGDNVISGGSGDDIIATGDGDSEIDGGSGDNVISVGNGLNRVSAADGNNTVLGGAGVELVQLGAGRDVMRLGGGDDVAKAGAGADLLFGEDGDDTLFGEAGDDRLDGGDGDDTLSGGSGNDVLVGRRGGDLVDAGDGDDLADGGEGNDTLLAGAGDDEVEGGEGDDVIDAGTGDDEIDAGDGDDVVKAGEGDDVVDAGEGDDIVFAGSGDDKVEGGDGDDVVHAAEGDDIVKGGMGNDTLAGGVGRDTVRAGSGDDVVIASPDKQDDCLDGEEGHDALDLSQTCDGVTVDLTENRAVGIEIGEDTVLDFEALIGGKGNDHFIVGSKGATVTGGEGEDRFEFDVPTSADSDLIHQILDLEEGDRIIVKQYQVHSDAEAGGTEIDPFNETYNGTDEDRRPFRFRIEKVGEDDRTYVDVFVAAQDEKDFSIEIYGSHKLYYY</sequence>
<dbReference type="InterPro" id="IPR041690">
    <property type="entry name" value="Cadherin_5"/>
</dbReference>
<feature type="region of interest" description="Disordered" evidence="3">
    <location>
        <begin position="552"/>
        <end position="620"/>
    </location>
</feature>
<protein>
    <recommendedName>
        <fullName evidence="4">Cadherin-like domain-containing protein</fullName>
    </recommendedName>
</protein>
<dbReference type="PROSITE" id="PS00330">
    <property type="entry name" value="HEMOLYSIN_CALCIUM"/>
    <property type="match status" value="4"/>
</dbReference>
<dbReference type="EMBL" id="CP017147">
    <property type="protein sequence ID" value="AOO82188.1"/>
    <property type="molecule type" value="Genomic_DNA"/>
</dbReference>
<dbReference type="RefSeq" id="WP_069691398.1">
    <property type="nucleotide sequence ID" value="NZ_CP017147.1"/>
</dbReference>
<feature type="region of interest" description="Disordered" evidence="3">
    <location>
        <begin position="431"/>
        <end position="484"/>
    </location>
</feature>
<feature type="domain" description="Cadherin-like" evidence="4">
    <location>
        <begin position="213"/>
        <end position="300"/>
    </location>
</feature>
<dbReference type="GO" id="GO:0005576">
    <property type="term" value="C:extracellular region"/>
    <property type="evidence" value="ECO:0007669"/>
    <property type="project" value="UniProtKB-SubCell"/>
</dbReference>
<evidence type="ECO:0000313" key="6">
    <source>
        <dbReference type="Proteomes" id="UP000094969"/>
    </source>
</evidence>